<dbReference type="Pfam" id="PF19287">
    <property type="entry name" value="DUF5910"/>
    <property type="match status" value="1"/>
</dbReference>
<keyword evidence="1" id="KW-0732">Signal</keyword>
<reference evidence="2 3" key="1">
    <citation type="journal article" date="2016" name="BMC Genomics">
        <title>Comparative genomic and transcriptomic analyses of the Fuzhuan brick tea-fermentation fungus Aspergillus cristatus.</title>
        <authorList>
            <person name="Ge Y."/>
            <person name="Wang Y."/>
            <person name="Liu Y."/>
            <person name="Tan Y."/>
            <person name="Ren X."/>
            <person name="Zhang X."/>
            <person name="Hyde K.D."/>
            <person name="Liu Y."/>
            <person name="Liu Z."/>
        </authorList>
    </citation>
    <scope>NUCLEOTIDE SEQUENCE [LARGE SCALE GENOMIC DNA]</scope>
    <source>
        <strain evidence="2 3">GZAAS20.1005</strain>
    </source>
</reference>
<dbReference type="STRING" id="573508.A0A1E3BH84"/>
<feature type="signal peptide" evidence="1">
    <location>
        <begin position="1"/>
        <end position="21"/>
    </location>
</feature>
<gene>
    <name evidence="2" type="ORF">SI65_03311</name>
</gene>
<dbReference type="OrthoDB" id="4525039at2759"/>
<dbReference type="InterPro" id="IPR045564">
    <property type="entry name" value="DUF5910"/>
</dbReference>
<evidence type="ECO:0000256" key="1">
    <source>
        <dbReference type="SAM" id="SignalP"/>
    </source>
</evidence>
<dbReference type="Proteomes" id="UP000094569">
    <property type="component" value="Unassembled WGS sequence"/>
</dbReference>
<evidence type="ECO:0000313" key="2">
    <source>
        <dbReference type="EMBL" id="ODM20258.1"/>
    </source>
</evidence>
<dbReference type="EMBL" id="JXNT01000003">
    <property type="protein sequence ID" value="ODM20258.1"/>
    <property type="molecule type" value="Genomic_DNA"/>
</dbReference>
<dbReference type="AlphaFoldDB" id="A0A1E3BH84"/>
<organism evidence="2 3">
    <name type="scientific">Aspergillus cristatus</name>
    <name type="common">Chinese Fuzhuan brick tea-fermentation fungus</name>
    <name type="synonym">Eurotium cristatum</name>
    <dbReference type="NCBI Taxonomy" id="573508"/>
    <lineage>
        <taxon>Eukaryota</taxon>
        <taxon>Fungi</taxon>
        <taxon>Dikarya</taxon>
        <taxon>Ascomycota</taxon>
        <taxon>Pezizomycotina</taxon>
        <taxon>Eurotiomycetes</taxon>
        <taxon>Eurotiomycetidae</taxon>
        <taxon>Eurotiales</taxon>
        <taxon>Aspergillaceae</taxon>
        <taxon>Aspergillus</taxon>
        <taxon>Aspergillus subgen. Aspergillus</taxon>
    </lineage>
</organism>
<accession>A0A1E3BH84</accession>
<evidence type="ECO:0000313" key="3">
    <source>
        <dbReference type="Proteomes" id="UP000094569"/>
    </source>
</evidence>
<keyword evidence="3" id="KW-1185">Reference proteome</keyword>
<dbReference type="VEuPathDB" id="FungiDB:SI65_03311"/>
<proteinExistence type="predicted"/>
<sequence>MLFSSAKIFTVALTIIGSVTAYPTTLERRLPSGQLIGYRVMNNAQAKEWTSAGTVVPGKKIGQRQLGEGQYTAPGIGQWPGPMDRQFCATSANANAWNQAEKAWIPATDTSGNKLWENPINMDMYIKKLGFKGPEKVARMSVIKGMEDTLQMVIPDAFTKKGGGDLDLKFECHPNVEDFNGNTPEMDYYSWKNVKGEPIHPNTDC</sequence>
<feature type="chain" id="PRO_5009123705" evidence="1">
    <location>
        <begin position="22"/>
        <end position="205"/>
    </location>
</feature>
<protein>
    <submittedName>
        <fullName evidence="2">Uncharacterized protein</fullName>
    </submittedName>
</protein>
<name>A0A1E3BH84_ASPCR</name>
<comment type="caution">
    <text evidence="2">The sequence shown here is derived from an EMBL/GenBank/DDBJ whole genome shotgun (WGS) entry which is preliminary data.</text>
</comment>